<dbReference type="InterPro" id="IPR007329">
    <property type="entry name" value="FMN-bd"/>
</dbReference>
<evidence type="ECO:0000313" key="3">
    <source>
        <dbReference type="EMBL" id="ABK51826.1"/>
    </source>
</evidence>
<protein>
    <submittedName>
        <fullName evidence="3">FMN-binding domain protein</fullName>
    </submittedName>
</protein>
<dbReference type="OrthoDB" id="8099475at2"/>
<keyword evidence="4" id="KW-1185">Reference proteome</keyword>
<dbReference type="eggNOG" id="COG3976">
    <property type="taxonomic scope" value="Bacteria"/>
</dbReference>
<dbReference type="GO" id="GO:0016020">
    <property type="term" value="C:membrane"/>
    <property type="evidence" value="ECO:0007669"/>
    <property type="project" value="InterPro"/>
</dbReference>
<sequence length="188" mass="18560">MRRAFLTLAATVIGLVLLLQFKTTPLGGGAKTALGTDGGSTSSGAGNSQAGTSANSASNGGTAGNSSAAGPTAGAAPTPPTNSGAGSSAGGTVTVTGSAVPVTEGFRTFGTIQLRVTISNGKITDIQAINYPHNDPRSYEISLYALPILRQEALTAQSAQIDAVSGATWTSEAYAQSLQAALDAAKSK</sequence>
<dbReference type="SMART" id="SM00900">
    <property type="entry name" value="FMN_bind"/>
    <property type="match status" value="1"/>
</dbReference>
<dbReference type="GO" id="GO:0010181">
    <property type="term" value="F:FMN binding"/>
    <property type="evidence" value="ECO:0007669"/>
    <property type="project" value="InterPro"/>
</dbReference>
<name>A0LQW6_ACIC1</name>
<dbReference type="Pfam" id="PF04205">
    <property type="entry name" value="FMN_bind"/>
    <property type="match status" value="1"/>
</dbReference>
<reference evidence="3 4" key="1">
    <citation type="journal article" date="2009" name="Genome Res.">
        <title>Complete genome of the cellulolytic thermophile Acidothermus cellulolyticus 11B provides insights into its ecophysiological and evolutionary adaptations.</title>
        <authorList>
            <person name="Barabote R.D."/>
            <person name="Xie G."/>
            <person name="Leu D.H."/>
            <person name="Normand P."/>
            <person name="Necsulea A."/>
            <person name="Daubin V."/>
            <person name="Medigue C."/>
            <person name="Adney W.S."/>
            <person name="Xu X.C."/>
            <person name="Lapidus A."/>
            <person name="Parales R.E."/>
            <person name="Detter C."/>
            <person name="Pujic P."/>
            <person name="Bruce D."/>
            <person name="Lavire C."/>
            <person name="Challacombe J.F."/>
            <person name="Brettin T.S."/>
            <person name="Berry A.M."/>
        </authorList>
    </citation>
    <scope>NUCLEOTIDE SEQUENCE [LARGE SCALE GENOMIC DNA]</scope>
    <source>
        <strain evidence="4">ATCC 43068 / DSM 8971 / 11B</strain>
    </source>
</reference>
<feature type="region of interest" description="Disordered" evidence="1">
    <location>
        <begin position="35"/>
        <end position="90"/>
    </location>
</feature>
<dbReference type="KEGG" id="ace:Acel_0050"/>
<dbReference type="HOGENOM" id="CLU_065810_2_1_11"/>
<dbReference type="Proteomes" id="UP000008221">
    <property type="component" value="Chromosome"/>
</dbReference>
<organism evidence="3 4">
    <name type="scientific">Acidothermus cellulolyticus (strain ATCC 43068 / DSM 8971 / 11B)</name>
    <dbReference type="NCBI Taxonomy" id="351607"/>
    <lineage>
        <taxon>Bacteria</taxon>
        <taxon>Bacillati</taxon>
        <taxon>Actinomycetota</taxon>
        <taxon>Actinomycetes</taxon>
        <taxon>Acidothermales</taxon>
        <taxon>Acidothermaceae</taxon>
        <taxon>Acidothermus</taxon>
    </lineage>
</organism>
<dbReference type="AlphaFoldDB" id="A0LQW6"/>
<dbReference type="InParanoid" id="A0LQW6"/>
<evidence type="ECO:0000313" key="4">
    <source>
        <dbReference type="Proteomes" id="UP000008221"/>
    </source>
</evidence>
<gene>
    <name evidence="3" type="ordered locus">Acel_0050</name>
</gene>
<evidence type="ECO:0000259" key="2">
    <source>
        <dbReference type="SMART" id="SM00900"/>
    </source>
</evidence>
<accession>A0LQW6</accession>
<dbReference type="Gene3D" id="3.90.1010.20">
    <property type="match status" value="1"/>
</dbReference>
<dbReference type="RefSeq" id="WP_011718890.1">
    <property type="nucleotide sequence ID" value="NC_008578.1"/>
</dbReference>
<dbReference type="EMBL" id="CP000481">
    <property type="protein sequence ID" value="ABK51826.1"/>
    <property type="molecule type" value="Genomic_DNA"/>
</dbReference>
<feature type="domain" description="FMN-binding" evidence="2">
    <location>
        <begin position="105"/>
        <end position="185"/>
    </location>
</feature>
<dbReference type="STRING" id="351607.Acel_0050"/>
<evidence type="ECO:0000256" key="1">
    <source>
        <dbReference type="SAM" id="MobiDB-lite"/>
    </source>
</evidence>
<proteinExistence type="predicted"/>